<organism evidence="1 2">
    <name type="scientific">Massilia atriviolacea</name>
    <dbReference type="NCBI Taxonomy" id="2495579"/>
    <lineage>
        <taxon>Bacteria</taxon>
        <taxon>Pseudomonadati</taxon>
        <taxon>Pseudomonadota</taxon>
        <taxon>Betaproteobacteria</taxon>
        <taxon>Burkholderiales</taxon>
        <taxon>Oxalobacteraceae</taxon>
        <taxon>Telluria group</taxon>
        <taxon>Massilia</taxon>
    </lineage>
</organism>
<protein>
    <submittedName>
        <fullName evidence="1">Uncharacterized protein</fullName>
    </submittedName>
</protein>
<dbReference type="AlphaFoldDB" id="A0A430HU41"/>
<dbReference type="OrthoDB" id="8759563at2"/>
<proteinExistence type="predicted"/>
<reference evidence="1 2" key="1">
    <citation type="submission" date="2018-12" db="EMBL/GenBank/DDBJ databases">
        <authorList>
            <person name="Yang E."/>
        </authorList>
    </citation>
    <scope>NUCLEOTIDE SEQUENCE [LARGE SCALE GENOMIC DNA]</scope>
    <source>
        <strain evidence="1 2">SOD</strain>
    </source>
</reference>
<dbReference type="RefSeq" id="WP_126072461.1">
    <property type="nucleotide sequence ID" value="NZ_CP051166.1"/>
</dbReference>
<evidence type="ECO:0000313" key="2">
    <source>
        <dbReference type="Proteomes" id="UP000278085"/>
    </source>
</evidence>
<accession>A0A430HU41</accession>
<dbReference type="EMBL" id="RXLQ01000001">
    <property type="protein sequence ID" value="RSZ61076.1"/>
    <property type="molecule type" value="Genomic_DNA"/>
</dbReference>
<evidence type="ECO:0000313" key="1">
    <source>
        <dbReference type="EMBL" id="RSZ61076.1"/>
    </source>
</evidence>
<keyword evidence="2" id="KW-1185">Reference proteome</keyword>
<comment type="caution">
    <text evidence="1">The sequence shown here is derived from an EMBL/GenBank/DDBJ whole genome shotgun (WGS) entry which is preliminary data.</text>
</comment>
<name>A0A430HU41_9BURK</name>
<dbReference type="Proteomes" id="UP000278085">
    <property type="component" value="Unassembled WGS sequence"/>
</dbReference>
<sequence length="128" mass="13299">MRPDPVIPMACETTVPAAAPPTVPLSVLAVVPAPLAPLAPDVLPARRVARSENVVGGCEERMHHLAMVQGSPVPPLRMHRAARGPMIGPARAGSRVECLRRCGSDGFCDPSSPSGCGGEYCLAGREIV</sequence>
<gene>
    <name evidence="1" type="ORF">EJB06_02820</name>
</gene>